<reference evidence="3" key="1">
    <citation type="submission" date="2021-03" db="EMBL/GenBank/DDBJ databases">
        <title>Assistant Professor.</title>
        <authorList>
            <person name="Huq M.A."/>
        </authorList>
    </citation>
    <scope>NUCLEOTIDE SEQUENCE [LARGE SCALE GENOMIC DNA]</scope>
    <source>
        <strain evidence="3">MAH-28</strain>
    </source>
</reference>
<keyword evidence="1" id="KW-0812">Transmembrane</keyword>
<proteinExistence type="predicted"/>
<feature type="transmembrane region" description="Helical" evidence="1">
    <location>
        <begin position="73"/>
        <end position="94"/>
    </location>
</feature>
<evidence type="ECO:0000313" key="3">
    <source>
        <dbReference type="Proteomes" id="UP000679126"/>
    </source>
</evidence>
<comment type="caution">
    <text evidence="2">The sequence shown here is derived from an EMBL/GenBank/DDBJ whole genome shotgun (WGS) entry which is preliminary data.</text>
</comment>
<dbReference type="Proteomes" id="UP000679126">
    <property type="component" value="Unassembled WGS sequence"/>
</dbReference>
<dbReference type="InterPro" id="IPR025250">
    <property type="entry name" value="DUF4199"/>
</dbReference>
<keyword evidence="3" id="KW-1185">Reference proteome</keyword>
<sequence>MKTKIHIQFGLAAAAVNFILLLVQFFTGAPFASPLFMILPIASLSILVIAACRKFSKETGGNAGFGEIFGVGFRTTAVTIVIFAILFFLFVWIVPAYKERFIAEVIASAQAADATAADIEQSTAGLKKNFAISALAGLEFMNLIPGLIASVIGAAIARKK</sequence>
<evidence type="ECO:0000256" key="1">
    <source>
        <dbReference type="SAM" id="Phobius"/>
    </source>
</evidence>
<keyword evidence="1" id="KW-1133">Transmembrane helix</keyword>
<feature type="transmembrane region" description="Helical" evidence="1">
    <location>
        <begin position="130"/>
        <end position="157"/>
    </location>
</feature>
<protein>
    <submittedName>
        <fullName evidence="2">DUF4199 domain-containing protein</fullName>
    </submittedName>
</protein>
<feature type="transmembrane region" description="Helical" evidence="1">
    <location>
        <begin position="32"/>
        <end position="52"/>
    </location>
</feature>
<evidence type="ECO:0000313" key="2">
    <source>
        <dbReference type="EMBL" id="MBO9153957.1"/>
    </source>
</evidence>
<gene>
    <name evidence="2" type="ORF">J7I43_17145</name>
</gene>
<feature type="transmembrane region" description="Helical" evidence="1">
    <location>
        <begin position="7"/>
        <end position="26"/>
    </location>
</feature>
<dbReference type="RefSeq" id="WP_209147080.1">
    <property type="nucleotide sequence ID" value="NZ_JAGHKP010000003.1"/>
</dbReference>
<name>A0ABS3YGZ3_9BACT</name>
<keyword evidence="1" id="KW-0472">Membrane</keyword>
<accession>A0ABS3YGZ3</accession>
<dbReference type="Pfam" id="PF13858">
    <property type="entry name" value="DUF4199"/>
    <property type="match status" value="1"/>
</dbReference>
<dbReference type="EMBL" id="JAGHKP010000003">
    <property type="protein sequence ID" value="MBO9153957.1"/>
    <property type="molecule type" value="Genomic_DNA"/>
</dbReference>
<organism evidence="2 3">
    <name type="scientific">Chitinophaga chungangae</name>
    <dbReference type="NCBI Taxonomy" id="2821488"/>
    <lineage>
        <taxon>Bacteria</taxon>
        <taxon>Pseudomonadati</taxon>
        <taxon>Bacteroidota</taxon>
        <taxon>Chitinophagia</taxon>
        <taxon>Chitinophagales</taxon>
        <taxon>Chitinophagaceae</taxon>
        <taxon>Chitinophaga</taxon>
    </lineage>
</organism>